<reference evidence="1 2" key="1">
    <citation type="submission" date="2024-11" db="EMBL/GenBank/DDBJ databases">
        <title>Chromosome-level genome assembly of the freshwater bivalve Anodonta woodiana.</title>
        <authorList>
            <person name="Chen X."/>
        </authorList>
    </citation>
    <scope>NUCLEOTIDE SEQUENCE [LARGE SCALE GENOMIC DNA]</scope>
    <source>
        <strain evidence="1">MN2024</strain>
        <tissue evidence="1">Gills</tissue>
    </source>
</reference>
<accession>A0ABD3WD35</accession>
<organism evidence="1 2">
    <name type="scientific">Sinanodonta woodiana</name>
    <name type="common">Chinese pond mussel</name>
    <name type="synonym">Anodonta woodiana</name>
    <dbReference type="NCBI Taxonomy" id="1069815"/>
    <lineage>
        <taxon>Eukaryota</taxon>
        <taxon>Metazoa</taxon>
        <taxon>Spiralia</taxon>
        <taxon>Lophotrochozoa</taxon>
        <taxon>Mollusca</taxon>
        <taxon>Bivalvia</taxon>
        <taxon>Autobranchia</taxon>
        <taxon>Heteroconchia</taxon>
        <taxon>Palaeoheterodonta</taxon>
        <taxon>Unionida</taxon>
        <taxon>Unionoidea</taxon>
        <taxon>Unionidae</taxon>
        <taxon>Unioninae</taxon>
        <taxon>Sinanodonta</taxon>
    </lineage>
</organism>
<comment type="caution">
    <text evidence="1">The sequence shown here is derived from an EMBL/GenBank/DDBJ whole genome shotgun (WGS) entry which is preliminary data.</text>
</comment>
<protein>
    <submittedName>
        <fullName evidence="1">Uncharacterized protein</fullName>
    </submittedName>
</protein>
<keyword evidence="2" id="KW-1185">Reference proteome</keyword>
<dbReference type="EMBL" id="JBJQND010000007">
    <property type="protein sequence ID" value="KAL3871821.1"/>
    <property type="molecule type" value="Genomic_DNA"/>
</dbReference>
<sequence>MGVENHDVAQYILSHPRRLNRRSFLTGKRQLVVSLEVKGFLYPDSEKRVLCSHYVYRNIINDTIPLIILRLQRICNENQVIANVYFIMEWIQMHCSLPEPSDVDYIVVPSIELLNEEQLHSLNDKSGWSPR</sequence>
<dbReference type="Proteomes" id="UP001634394">
    <property type="component" value="Unassembled WGS sequence"/>
</dbReference>
<evidence type="ECO:0000313" key="2">
    <source>
        <dbReference type="Proteomes" id="UP001634394"/>
    </source>
</evidence>
<name>A0ABD3WD35_SINWO</name>
<gene>
    <name evidence="1" type="ORF">ACJMK2_039793</name>
</gene>
<proteinExistence type="predicted"/>
<evidence type="ECO:0000313" key="1">
    <source>
        <dbReference type="EMBL" id="KAL3871821.1"/>
    </source>
</evidence>
<dbReference type="AlphaFoldDB" id="A0ABD3WD35"/>